<dbReference type="NCBIfam" id="TIGR04222">
    <property type="entry name" value="near_uncomplex"/>
    <property type="match status" value="1"/>
</dbReference>
<comment type="caution">
    <text evidence="3">The sequence shown here is derived from an EMBL/GenBank/DDBJ whole genome shotgun (WGS) entry which is preliminary data.</text>
</comment>
<evidence type="ECO:0000313" key="4">
    <source>
        <dbReference type="Proteomes" id="UP000568380"/>
    </source>
</evidence>
<sequence>MDIFLLLAAFALVSLISSLSGRVAKQRLKVVNATLSQAGHQLTHYELAYLAGGPRRAVNTALAVLATAGAVRVSRGAQVSPVYGATTSSEPLEQAVLDAVAMRPGHRAADVRKLLESSPALLALEARLRHGGLLIPEGAQSVARRRLETLRLAAWGALGFEIALPVLAIAGVAGKDFAFVGALMFGGFSVIVGFSGYHKEKRRLRNLVSGEGRRVLDSARRYHPRGHGDTSTLALAVAMPVALYGLTELDDRDLCDGLSAGDPHSDCGGSCGSHSDSGSSTFGDGGYGGGDFGGSSSDGGGGSSGSSCGGGGGGSSCGSSS</sequence>
<organism evidence="3 4">
    <name type="scientific">Nonomuraea endophytica</name>
    <dbReference type="NCBI Taxonomy" id="714136"/>
    <lineage>
        <taxon>Bacteria</taxon>
        <taxon>Bacillati</taxon>
        <taxon>Actinomycetota</taxon>
        <taxon>Actinomycetes</taxon>
        <taxon>Streptosporangiales</taxon>
        <taxon>Streptosporangiaceae</taxon>
        <taxon>Nonomuraea</taxon>
    </lineage>
</organism>
<reference evidence="3 4" key="1">
    <citation type="submission" date="2020-08" db="EMBL/GenBank/DDBJ databases">
        <title>Genomic Encyclopedia of Type Strains, Phase IV (KMG-IV): sequencing the most valuable type-strain genomes for metagenomic binning, comparative biology and taxonomic classification.</title>
        <authorList>
            <person name="Goeker M."/>
        </authorList>
    </citation>
    <scope>NUCLEOTIDE SEQUENCE [LARGE SCALE GENOMIC DNA]</scope>
    <source>
        <strain evidence="3 4">DSM 45385</strain>
    </source>
</reference>
<proteinExistence type="predicted"/>
<keyword evidence="2" id="KW-0812">Transmembrane</keyword>
<accession>A0A7W8EIS9</accession>
<dbReference type="AlphaFoldDB" id="A0A7W8EIS9"/>
<feature type="transmembrane region" description="Helical" evidence="2">
    <location>
        <begin position="177"/>
        <end position="197"/>
    </location>
</feature>
<dbReference type="EMBL" id="JACHIN010000009">
    <property type="protein sequence ID" value="MBB5080846.1"/>
    <property type="molecule type" value="Genomic_DNA"/>
</dbReference>
<keyword evidence="2" id="KW-0472">Membrane</keyword>
<feature type="region of interest" description="Disordered" evidence="1">
    <location>
        <begin position="282"/>
        <end position="321"/>
    </location>
</feature>
<dbReference type="InterPro" id="IPR036388">
    <property type="entry name" value="WH-like_DNA-bd_sf"/>
</dbReference>
<dbReference type="InterPro" id="IPR026467">
    <property type="entry name" value="Ser/Gly_Cys_C_dom"/>
</dbReference>
<dbReference type="Proteomes" id="UP000568380">
    <property type="component" value="Unassembled WGS sequence"/>
</dbReference>
<name>A0A7W8EIS9_9ACTN</name>
<dbReference type="Gene3D" id="1.10.10.10">
    <property type="entry name" value="Winged helix-like DNA-binding domain superfamily/Winged helix DNA-binding domain"/>
    <property type="match status" value="1"/>
</dbReference>
<keyword evidence="4" id="KW-1185">Reference proteome</keyword>
<protein>
    <submittedName>
        <fullName evidence="3">Uncharacterized protein (TIGR04222 family)</fullName>
    </submittedName>
</protein>
<gene>
    <name evidence="3" type="ORF">HNR40_006335</name>
</gene>
<evidence type="ECO:0000256" key="1">
    <source>
        <dbReference type="SAM" id="MobiDB-lite"/>
    </source>
</evidence>
<feature type="transmembrane region" description="Helical" evidence="2">
    <location>
        <begin position="152"/>
        <end position="171"/>
    </location>
</feature>
<evidence type="ECO:0000256" key="2">
    <source>
        <dbReference type="SAM" id="Phobius"/>
    </source>
</evidence>
<evidence type="ECO:0000313" key="3">
    <source>
        <dbReference type="EMBL" id="MBB5080846.1"/>
    </source>
</evidence>
<keyword evidence="2" id="KW-1133">Transmembrane helix</keyword>
<feature type="compositionally biased region" description="Gly residues" evidence="1">
    <location>
        <begin position="283"/>
        <end position="321"/>
    </location>
</feature>
<dbReference type="RefSeq" id="WP_184967662.1">
    <property type="nucleotide sequence ID" value="NZ_JACHIN010000009.1"/>
</dbReference>